<proteinExistence type="predicted"/>
<comment type="caution">
    <text evidence="2">The sequence shown here is derived from an EMBL/GenBank/DDBJ whole genome shotgun (WGS) entry which is preliminary data.</text>
</comment>
<keyword evidence="1" id="KW-0472">Membrane</keyword>
<evidence type="ECO:0000313" key="2">
    <source>
        <dbReference type="EMBL" id="MDO1450939.1"/>
    </source>
</evidence>
<feature type="transmembrane region" description="Helical" evidence="1">
    <location>
        <begin position="49"/>
        <end position="66"/>
    </location>
</feature>
<evidence type="ECO:0000313" key="3">
    <source>
        <dbReference type="Proteomes" id="UP001168528"/>
    </source>
</evidence>
<feature type="transmembrane region" description="Helical" evidence="1">
    <location>
        <begin position="12"/>
        <end position="33"/>
    </location>
</feature>
<evidence type="ECO:0000256" key="1">
    <source>
        <dbReference type="SAM" id="Phobius"/>
    </source>
</evidence>
<reference evidence="2" key="1">
    <citation type="submission" date="2023-07" db="EMBL/GenBank/DDBJ databases">
        <title>The genome sequence of Rhodocytophaga aerolata KACC 12507.</title>
        <authorList>
            <person name="Zhang X."/>
        </authorList>
    </citation>
    <scope>NUCLEOTIDE SEQUENCE</scope>
    <source>
        <strain evidence="2">KACC 12507</strain>
    </source>
</reference>
<dbReference type="Proteomes" id="UP001168528">
    <property type="component" value="Unassembled WGS sequence"/>
</dbReference>
<gene>
    <name evidence="2" type="ORF">Q0590_31990</name>
</gene>
<protein>
    <submittedName>
        <fullName evidence="2">Uncharacterized protein</fullName>
    </submittedName>
</protein>
<keyword evidence="3" id="KW-1185">Reference proteome</keyword>
<keyword evidence="1" id="KW-1133">Transmembrane helix</keyword>
<feature type="transmembrane region" description="Helical" evidence="1">
    <location>
        <begin position="78"/>
        <end position="97"/>
    </location>
</feature>
<dbReference type="EMBL" id="JAUKPO010000039">
    <property type="protein sequence ID" value="MDO1450939.1"/>
    <property type="molecule type" value="Genomic_DNA"/>
</dbReference>
<name>A0ABT8RHT0_9BACT</name>
<accession>A0ABT8RHT0</accession>
<dbReference type="RefSeq" id="WP_302041739.1">
    <property type="nucleotide sequence ID" value="NZ_JAUKPO010000039.1"/>
</dbReference>
<feature type="transmembrane region" description="Helical" evidence="1">
    <location>
        <begin position="103"/>
        <end position="120"/>
    </location>
</feature>
<sequence>MKTQTIKHKSQAALSTLCWGIYMMLNGIGLIIYPNGVLALMGFEPTNEIWIRMAGLLSLVIGYYYVQMGRYHFAPFYTWKIIGHAGGILIMTGFYLQGLAPDTIFLLCLSDALAAIWTAYGKYYDQKQVLGTTAS</sequence>
<organism evidence="2 3">
    <name type="scientific">Rhodocytophaga aerolata</name>
    <dbReference type="NCBI Taxonomy" id="455078"/>
    <lineage>
        <taxon>Bacteria</taxon>
        <taxon>Pseudomonadati</taxon>
        <taxon>Bacteroidota</taxon>
        <taxon>Cytophagia</taxon>
        <taxon>Cytophagales</taxon>
        <taxon>Rhodocytophagaceae</taxon>
        <taxon>Rhodocytophaga</taxon>
    </lineage>
</organism>
<keyword evidence="1" id="KW-0812">Transmembrane</keyword>